<evidence type="ECO:0000313" key="1">
    <source>
        <dbReference type="EMBL" id="WNZ23849.1"/>
    </source>
</evidence>
<dbReference type="RefSeq" id="WP_316429333.1">
    <property type="nucleotide sequence ID" value="NZ_CP053586.1"/>
</dbReference>
<protein>
    <submittedName>
        <fullName evidence="1">Uncharacterized protein</fullName>
    </submittedName>
</protein>
<dbReference type="EMBL" id="CP053586">
    <property type="protein sequence ID" value="WNZ23849.1"/>
    <property type="molecule type" value="Genomic_DNA"/>
</dbReference>
<accession>A0AA97AGU4</accession>
<name>A0AA97AGU4_9CYAN</name>
<dbReference type="AlphaFoldDB" id="A0AA97AGU4"/>
<sequence length="130" mass="15426">MKIIDQGYRCYMHNRILGHWKLQCHLYIYFSHPEQQTIVISNLRLESGQFASFLMTHVVEQIIYDFKLNPDTTVWIEHYTGSHEQPAAHAFTHITFQWVDKHVQDLQRKLISHQQAQITSGESLEFLLTE</sequence>
<reference evidence="1" key="1">
    <citation type="submission" date="2020-05" db="EMBL/GenBank/DDBJ databases">
        <authorList>
            <person name="Zhu T."/>
            <person name="Keshari N."/>
            <person name="Lu X."/>
        </authorList>
    </citation>
    <scope>NUCLEOTIDE SEQUENCE</scope>
    <source>
        <strain evidence="1">NK1-12</strain>
    </source>
</reference>
<proteinExistence type="predicted"/>
<gene>
    <name evidence="1" type="ORF">HJG54_13945</name>
</gene>
<organism evidence="1">
    <name type="scientific">Leptolyngbya sp. NK1-12</name>
    <dbReference type="NCBI Taxonomy" id="2547451"/>
    <lineage>
        <taxon>Bacteria</taxon>
        <taxon>Bacillati</taxon>
        <taxon>Cyanobacteriota</taxon>
        <taxon>Cyanophyceae</taxon>
        <taxon>Leptolyngbyales</taxon>
        <taxon>Leptolyngbyaceae</taxon>
        <taxon>Leptolyngbya group</taxon>
        <taxon>Leptolyngbya</taxon>
    </lineage>
</organism>